<evidence type="ECO:0000313" key="9">
    <source>
        <dbReference type="Proteomes" id="UP000516314"/>
    </source>
</evidence>
<comment type="subcellular location">
    <subcellularLocation>
        <location evidence="1">Membrane</location>
        <topology evidence="1">Multi-pass membrane protein</topology>
    </subcellularLocation>
</comment>
<feature type="transmembrane region" description="Helical" evidence="7">
    <location>
        <begin position="164"/>
        <end position="180"/>
    </location>
</feature>
<feature type="compositionally biased region" description="Gly residues" evidence="6">
    <location>
        <begin position="94"/>
        <end position="113"/>
    </location>
</feature>
<evidence type="ECO:0000313" key="8">
    <source>
        <dbReference type="EMBL" id="CAD5324763.1"/>
    </source>
</evidence>
<name>A0A7G2EQ07_ARATH</name>
<sequence length="256" mass="26297">MADLILSSSSAQSSLLHVRPNLYLLNTSTASPIRSVRFQNSNGFHPLAFASGHRRLPLGAVVPSDSTKTITSTITANCVDSGVKAVEVEPTNDYGGGGGIGGDKFGGGGGGGDGNDDGGEDDKEESDGKKSTPLSMSQKLTLGYAFLVGVGGLMGYLKSGSQKSLLAGGLSAAVLLYVFSQLPTKPVLASTVGVVMAGALMYVMGTRYMRSKKIFPAGVVSIMSFIMTGGYIHVSLTLLAMSASSISINSLSIRMA</sequence>
<evidence type="ECO:0000256" key="3">
    <source>
        <dbReference type="ARBA" id="ARBA00022692"/>
    </source>
</evidence>
<protein>
    <submittedName>
        <fullName evidence="8">(thale cress) hypothetical protein</fullName>
    </submittedName>
</protein>
<dbReference type="InterPro" id="IPR044890">
    <property type="entry name" value="TMEM14_sf"/>
</dbReference>
<evidence type="ECO:0000256" key="7">
    <source>
        <dbReference type="SAM" id="Phobius"/>
    </source>
</evidence>
<dbReference type="Gene3D" id="1.10.10.1740">
    <property type="entry name" value="Transmembrane protein 14-like"/>
    <property type="match status" value="1"/>
</dbReference>
<proteinExistence type="inferred from homology"/>
<feature type="transmembrane region" description="Helical" evidence="7">
    <location>
        <begin position="140"/>
        <end position="157"/>
    </location>
</feature>
<comment type="similarity">
    <text evidence="2">Belongs to the TMEM14 family.</text>
</comment>
<dbReference type="EMBL" id="LR881468">
    <property type="protein sequence ID" value="CAD5324763.1"/>
    <property type="molecule type" value="Genomic_DNA"/>
</dbReference>
<dbReference type="GO" id="GO:0016020">
    <property type="term" value="C:membrane"/>
    <property type="evidence" value="ECO:0007669"/>
    <property type="project" value="UniProtKB-SubCell"/>
</dbReference>
<evidence type="ECO:0000256" key="6">
    <source>
        <dbReference type="SAM" id="MobiDB-lite"/>
    </source>
</evidence>
<dbReference type="AlphaFoldDB" id="A0A7G2EQ07"/>
<keyword evidence="3 7" id="KW-0812">Transmembrane</keyword>
<feature type="transmembrane region" description="Helical" evidence="7">
    <location>
        <begin position="217"/>
        <end position="241"/>
    </location>
</feature>
<dbReference type="InterPro" id="IPR005349">
    <property type="entry name" value="TMEM14"/>
</dbReference>
<feature type="compositionally biased region" description="Acidic residues" evidence="6">
    <location>
        <begin position="114"/>
        <end position="125"/>
    </location>
</feature>
<dbReference type="PANTHER" id="PTHR12668:SF37">
    <property type="entry name" value="PROTEIN FATTY ACID EXPORT 2, CHLOROPLASTIC"/>
    <property type="match status" value="1"/>
</dbReference>
<evidence type="ECO:0000256" key="2">
    <source>
        <dbReference type="ARBA" id="ARBA00007590"/>
    </source>
</evidence>
<keyword evidence="5 7" id="KW-0472">Membrane</keyword>
<feature type="region of interest" description="Disordered" evidence="6">
    <location>
        <begin position="90"/>
        <end position="134"/>
    </location>
</feature>
<organism evidence="8 9">
    <name type="scientific">Arabidopsis thaliana</name>
    <name type="common">Mouse-ear cress</name>
    <dbReference type="NCBI Taxonomy" id="3702"/>
    <lineage>
        <taxon>Eukaryota</taxon>
        <taxon>Viridiplantae</taxon>
        <taxon>Streptophyta</taxon>
        <taxon>Embryophyta</taxon>
        <taxon>Tracheophyta</taxon>
        <taxon>Spermatophyta</taxon>
        <taxon>Magnoliopsida</taxon>
        <taxon>eudicotyledons</taxon>
        <taxon>Gunneridae</taxon>
        <taxon>Pentapetalae</taxon>
        <taxon>rosids</taxon>
        <taxon>malvids</taxon>
        <taxon>Brassicales</taxon>
        <taxon>Brassicaceae</taxon>
        <taxon>Camelineae</taxon>
        <taxon>Arabidopsis</taxon>
    </lineage>
</organism>
<reference evidence="8 9" key="1">
    <citation type="submission" date="2020-09" db="EMBL/GenBank/DDBJ databases">
        <authorList>
            <person name="Ashkenazy H."/>
        </authorList>
    </citation>
    <scope>NUCLEOTIDE SEQUENCE [LARGE SCALE GENOMIC DNA]</scope>
    <source>
        <strain evidence="9">cv. Cdm-0</strain>
    </source>
</reference>
<evidence type="ECO:0000256" key="5">
    <source>
        <dbReference type="ARBA" id="ARBA00023136"/>
    </source>
</evidence>
<accession>A0A7G2EQ07</accession>
<dbReference type="Proteomes" id="UP000516314">
    <property type="component" value="Chromosome 3"/>
</dbReference>
<dbReference type="PANTHER" id="PTHR12668">
    <property type="entry name" value="TRANSMEMBRANE PROTEIN 14, 15"/>
    <property type="match status" value="1"/>
</dbReference>
<gene>
    <name evidence="8" type="ORF">AT9943_LOCUS12645</name>
</gene>
<dbReference type="Pfam" id="PF03647">
    <property type="entry name" value="Tmemb_14"/>
    <property type="match status" value="1"/>
</dbReference>
<keyword evidence="4 7" id="KW-1133">Transmembrane helix</keyword>
<evidence type="ECO:0000256" key="1">
    <source>
        <dbReference type="ARBA" id="ARBA00004141"/>
    </source>
</evidence>
<evidence type="ECO:0000256" key="4">
    <source>
        <dbReference type="ARBA" id="ARBA00022989"/>
    </source>
</evidence>
<feature type="transmembrane region" description="Helical" evidence="7">
    <location>
        <begin position="186"/>
        <end position="205"/>
    </location>
</feature>
<dbReference type="FunFam" id="1.10.10.1740:FF:000002">
    <property type="entry name" value="Transmembrane protein 14C"/>
    <property type="match status" value="1"/>
</dbReference>